<sequence length="195" mass="21298">MSPNGVSTAWVKCPLAAANKIVDLGKIQIGWAIATAQLLDARPLQCFKCLEGGHVRARCPNTADRSQQCYRCGKDDHKAKECREAASCTVCKDRGLPANHRIGGKACTGVHKGVRGLALNKLAQRGQPAPSTTGQARRAGTPASQEPTPLPNRKKGGRWRTRSKPTTVGNAGDCERMWTRKTLPPKWRQKRIWIP</sequence>
<organism evidence="4 5">
    <name type="scientific">Lasius niger</name>
    <name type="common">Black garden ant</name>
    <dbReference type="NCBI Taxonomy" id="67767"/>
    <lineage>
        <taxon>Eukaryota</taxon>
        <taxon>Metazoa</taxon>
        <taxon>Ecdysozoa</taxon>
        <taxon>Arthropoda</taxon>
        <taxon>Hexapoda</taxon>
        <taxon>Insecta</taxon>
        <taxon>Pterygota</taxon>
        <taxon>Neoptera</taxon>
        <taxon>Endopterygota</taxon>
        <taxon>Hymenoptera</taxon>
        <taxon>Apocrita</taxon>
        <taxon>Aculeata</taxon>
        <taxon>Formicoidea</taxon>
        <taxon>Formicidae</taxon>
        <taxon>Formicinae</taxon>
        <taxon>Lasius</taxon>
        <taxon>Lasius</taxon>
    </lineage>
</organism>
<evidence type="ECO:0000313" key="5">
    <source>
        <dbReference type="Proteomes" id="UP000036403"/>
    </source>
</evidence>
<dbReference type="AlphaFoldDB" id="A0A0J7MYB1"/>
<dbReference type="SMART" id="SM00343">
    <property type="entry name" value="ZnF_C2HC"/>
    <property type="match status" value="2"/>
</dbReference>
<keyword evidence="1" id="KW-0479">Metal-binding</keyword>
<protein>
    <submittedName>
        <fullName evidence="4">Putative 50 kDa protein in type i retrotransposable element r1dm</fullName>
    </submittedName>
</protein>
<name>A0A0J7MYB1_LASNI</name>
<evidence type="ECO:0000256" key="1">
    <source>
        <dbReference type="PROSITE-ProRule" id="PRU00047"/>
    </source>
</evidence>
<dbReference type="PROSITE" id="PS50158">
    <property type="entry name" value="ZF_CCHC"/>
    <property type="match status" value="2"/>
</dbReference>
<dbReference type="SUPFAM" id="SSF57756">
    <property type="entry name" value="Retrovirus zinc finger-like domains"/>
    <property type="match status" value="1"/>
</dbReference>
<keyword evidence="1" id="KW-0862">Zinc</keyword>
<proteinExistence type="predicted"/>
<dbReference type="OrthoDB" id="7555146at2759"/>
<evidence type="ECO:0000256" key="2">
    <source>
        <dbReference type="SAM" id="MobiDB-lite"/>
    </source>
</evidence>
<keyword evidence="5" id="KW-1185">Reference proteome</keyword>
<gene>
    <name evidence="4" type="ORF">RF55_16060</name>
</gene>
<keyword evidence="1" id="KW-0863">Zinc-finger</keyword>
<dbReference type="PaxDb" id="67767-A0A0J7MYB1"/>
<dbReference type="GO" id="GO:0003676">
    <property type="term" value="F:nucleic acid binding"/>
    <property type="evidence" value="ECO:0007669"/>
    <property type="project" value="InterPro"/>
</dbReference>
<accession>A0A0J7MYB1</accession>
<feature type="compositionally biased region" description="Basic residues" evidence="2">
    <location>
        <begin position="152"/>
        <end position="163"/>
    </location>
</feature>
<reference evidence="4 5" key="1">
    <citation type="submission" date="2015-04" db="EMBL/GenBank/DDBJ databases">
        <title>Lasius niger genome sequencing.</title>
        <authorList>
            <person name="Konorov E.A."/>
            <person name="Nikitin M.A."/>
            <person name="Kirill M.V."/>
            <person name="Chang P."/>
        </authorList>
    </citation>
    <scope>NUCLEOTIDE SEQUENCE [LARGE SCALE GENOMIC DNA]</scope>
    <source>
        <tissue evidence="4">Whole</tissue>
    </source>
</reference>
<dbReference type="GO" id="GO:0008270">
    <property type="term" value="F:zinc ion binding"/>
    <property type="evidence" value="ECO:0007669"/>
    <property type="project" value="UniProtKB-KW"/>
</dbReference>
<dbReference type="EMBL" id="LBMM01013923">
    <property type="protein sequence ID" value="KMQ85415.1"/>
    <property type="molecule type" value="Genomic_DNA"/>
</dbReference>
<feature type="domain" description="CCHC-type" evidence="3">
    <location>
        <begin position="46"/>
        <end position="61"/>
    </location>
</feature>
<evidence type="ECO:0000313" key="4">
    <source>
        <dbReference type="EMBL" id="KMQ85415.1"/>
    </source>
</evidence>
<feature type="region of interest" description="Disordered" evidence="2">
    <location>
        <begin position="122"/>
        <end position="172"/>
    </location>
</feature>
<dbReference type="Gene3D" id="4.10.60.10">
    <property type="entry name" value="Zinc finger, CCHC-type"/>
    <property type="match status" value="1"/>
</dbReference>
<dbReference type="InterPro" id="IPR036875">
    <property type="entry name" value="Znf_CCHC_sf"/>
</dbReference>
<evidence type="ECO:0000259" key="3">
    <source>
        <dbReference type="PROSITE" id="PS50158"/>
    </source>
</evidence>
<feature type="domain" description="CCHC-type" evidence="3">
    <location>
        <begin position="69"/>
        <end position="84"/>
    </location>
</feature>
<comment type="caution">
    <text evidence="4">The sequence shown here is derived from an EMBL/GenBank/DDBJ whole genome shotgun (WGS) entry which is preliminary data.</text>
</comment>
<dbReference type="Pfam" id="PF00098">
    <property type="entry name" value="zf-CCHC"/>
    <property type="match status" value="1"/>
</dbReference>
<dbReference type="Proteomes" id="UP000036403">
    <property type="component" value="Unassembled WGS sequence"/>
</dbReference>
<dbReference type="InterPro" id="IPR001878">
    <property type="entry name" value="Znf_CCHC"/>
</dbReference>